<dbReference type="GO" id="GO:0016758">
    <property type="term" value="F:hexosyltransferase activity"/>
    <property type="evidence" value="ECO:0007669"/>
    <property type="project" value="UniProtKB-ARBA"/>
</dbReference>
<dbReference type="CDD" id="cd00761">
    <property type="entry name" value="Glyco_tranf_GTA_type"/>
    <property type="match status" value="1"/>
</dbReference>
<sequence length="293" mass="32121">MKNLLVSAVIPTIGRDSLRESVESALNQTNCSVEVLVVLDAPEERSRVGVILEGLPYTLLFTDREGGAAARNVGLAAASGDYIAYLDDDDTWLPNKSSRQISAISQSTNPLRTFSVTGSQFIREDGTIAANSASIYQGSPEDFPNYLVARRSLRHGSVYFQTPSLFGPSKLMKDNPWDSTLLKHQDWDLFVRLVAEEQANFVIVEEPLVTVNQGSPGSVSRSSKWTRGATWLAKHNHLITGRSRSDFILLHILRPAIANHSLKGVSIAFRNFTGALPHSGAFLRFIAGLVLNK</sequence>
<name>A0A7J5B983_9MICO</name>
<dbReference type="Pfam" id="PF00535">
    <property type="entry name" value="Glycos_transf_2"/>
    <property type="match status" value="1"/>
</dbReference>
<dbReference type="InterPro" id="IPR029044">
    <property type="entry name" value="Nucleotide-diphossugar_trans"/>
</dbReference>
<proteinExistence type="predicted"/>
<comment type="caution">
    <text evidence="2">The sequence shown here is derived from an EMBL/GenBank/DDBJ whole genome shotgun (WGS) entry which is preliminary data.</text>
</comment>
<keyword evidence="2" id="KW-0808">Transferase</keyword>
<evidence type="ECO:0000313" key="2">
    <source>
        <dbReference type="EMBL" id="KAB1641003.1"/>
    </source>
</evidence>
<dbReference type="Proteomes" id="UP000433493">
    <property type="component" value="Unassembled WGS sequence"/>
</dbReference>
<dbReference type="SUPFAM" id="SSF53448">
    <property type="entry name" value="Nucleotide-diphospho-sugar transferases"/>
    <property type="match status" value="1"/>
</dbReference>
<dbReference type="OrthoDB" id="2676521at2"/>
<dbReference type="PANTHER" id="PTHR22916:SF3">
    <property type="entry name" value="UDP-GLCNAC:BETAGAL BETA-1,3-N-ACETYLGLUCOSAMINYLTRANSFERASE-LIKE PROTEIN 1"/>
    <property type="match status" value="1"/>
</dbReference>
<dbReference type="RefSeq" id="WP_158053348.1">
    <property type="nucleotide sequence ID" value="NZ_WBKB01000011.1"/>
</dbReference>
<feature type="domain" description="Glycosyltransferase 2-like" evidence="1">
    <location>
        <begin position="7"/>
        <end position="106"/>
    </location>
</feature>
<evidence type="ECO:0000259" key="1">
    <source>
        <dbReference type="Pfam" id="PF00535"/>
    </source>
</evidence>
<dbReference type="EMBL" id="WBKB01000011">
    <property type="protein sequence ID" value="KAB1641003.1"/>
    <property type="molecule type" value="Genomic_DNA"/>
</dbReference>
<protein>
    <submittedName>
        <fullName evidence="2">Glycosyltransferase</fullName>
    </submittedName>
</protein>
<accession>A0A7J5B983</accession>
<dbReference type="InterPro" id="IPR001173">
    <property type="entry name" value="Glyco_trans_2-like"/>
</dbReference>
<reference evidence="2 3" key="1">
    <citation type="submission" date="2019-09" db="EMBL/GenBank/DDBJ databases">
        <title>Phylogeny of genus Pseudoclavibacter and closely related genus.</title>
        <authorList>
            <person name="Li Y."/>
        </authorList>
    </citation>
    <scope>NUCLEOTIDE SEQUENCE [LARGE SCALE GENOMIC DNA]</scope>
    <source>
        <strain evidence="2 3">KCTC 13959</strain>
    </source>
</reference>
<keyword evidence="3" id="KW-1185">Reference proteome</keyword>
<dbReference type="AlphaFoldDB" id="A0A7J5B983"/>
<dbReference type="Gene3D" id="3.90.550.10">
    <property type="entry name" value="Spore Coat Polysaccharide Biosynthesis Protein SpsA, Chain A"/>
    <property type="match status" value="1"/>
</dbReference>
<organism evidence="2 3">
    <name type="scientific">Gulosibacter chungangensis</name>
    <dbReference type="NCBI Taxonomy" id="979746"/>
    <lineage>
        <taxon>Bacteria</taxon>
        <taxon>Bacillati</taxon>
        <taxon>Actinomycetota</taxon>
        <taxon>Actinomycetes</taxon>
        <taxon>Micrococcales</taxon>
        <taxon>Microbacteriaceae</taxon>
        <taxon>Gulosibacter</taxon>
    </lineage>
</organism>
<evidence type="ECO:0000313" key="3">
    <source>
        <dbReference type="Proteomes" id="UP000433493"/>
    </source>
</evidence>
<dbReference type="PANTHER" id="PTHR22916">
    <property type="entry name" value="GLYCOSYLTRANSFERASE"/>
    <property type="match status" value="1"/>
</dbReference>
<gene>
    <name evidence="2" type="ORF">F8O05_13930</name>
</gene>